<organism evidence="1 2">
    <name type="scientific">Legionella brunensis</name>
    <dbReference type="NCBI Taxonomy" id="29422"/>
    <lineage>
        <taxon>Bacteria</taxon>
        <taxon>Pseudomonadati</taxon>
        <taxon>Pseudomonadota</taxon>
        <taxon>Gammaproteobacteria</taxon>
        <taxon>Legionellales</taxon>
        <taxon>Legionellaceae</taxon>
        <taxon>Legionella</taxon>
    </lineage>
</organism>
<accession>A0A0W0SKF1</accession>
<comment type="caution">
    <text evidence="1">The sequence shown here is derived from an EMBL/GenBank/DDBJ whole genome shotgun (WGS) entry which is preliminary data.</text>
</comment>
<protein>
    <submittedName>
        <fullName evidence="1">Uncharacterized protein</fullName>
    </submittedName>
</protein>
<dbReference type="OrthoDB" id="5636740at2"/>
<dbReference type="Proteomes" id="UP000054742">
    <property type="component" value="Unassembled WGS sequence"/>
</dbReference>
<dbReference type="STRING" id="29422.Lbru_1610"/>
<evidence type="ECO:0000313" key="2">
    <source>
        <dbReference type="Proteomes" id="UP000054742"/>
    </source>
</evidence>
<sequence length="369" mass="40902">MPTIQELPSLIVLSGAEEGQVISHDKDNKPLSVTQAATVVFVPVVLVERCLVTPDYVLYMFDNNENIKEKLAEIEKSEQNAVILVGTGKERSVYFVENGRASFHPVTVSCGYSLDKISKLTRDENGKVDPVKNDPTILALVIRYLRLDGGHANEAQITGTRTGKNVFSTSFGPCNPIVGKRKDDQLFVLHHADGAFVDRTDGIGQFITSLEEGGGADFVVVMQNPKIARSIGKAPLLAGGLSVELQERNVKRVDFPEGYSAIACVNGTTVILAEKMEFFKNATEKRELIQKHQEHEIKGNGRQVDIRESAQIIPMSQTVKEVKEINQQMKTQRKTKEGPYENILKGLEKMGIVPEIPKKEGLLKKIFRF</sequence>
<dbReference type="PATRIC" id="fig|29422.6.peg.1709"/>
<gene>
    <name evidence="1" type="ORF">Lbru_1610</name>
</gene>
<reference evidence="1 2" key="1">
    <citation type="submission" date="2015-11" db="EMBL/GenBank/DDBJ databases">
        <title>Genomic analysis of 38 Legionella species identifies large and diverse effector repertoires.</title>
        <authorList>
            <person name="Burstein D."/>
            <person name="Amaro F."/>
            <person name="Zusman T."/>
            <person name="Lifshitz Z."/>
            <person name="Cohen O."/>
            <person name="Gilbert J.A."/>
            <person name="Pupko T."/>
            <person name="Shuman H.A."/>
            <person name="Segal G."/>
        </authorList>
    </citation>
    <scope>NUCLEOTIDE SEQUENCE [LARGE SCALE GENOMIC DNA]</scope>
    <source>
        <strain evidence="1 2">ATCC 43878</strain>
    </source>
</reference>
<name>A0A0W0SKF1_9GAMM</name>
<dbReference type="AlphaFoldDB" id="A0A0W0SKF1"/>
<dbReference type="RefSeq" id="WP_058441684.1">
    <property type="nucleotide sequence ID" value="NZ_CAAAHU010000019.1"/>
</dbReference>
<proteinExistence type="predicted"/>
<evidence type="ECO:0000313" key="1">
    <source>
        <dbReference type="EMBL" id="KTC83787.1"/>
    </source>
</evidence>
<keyword evidence="2" id="KW-1185">Reference proteome</keyword>
<dbReference type="EMBL" id="LNXV01000013">
    <property type="protein sequence ID" value="KTC83787.1"/>
    <property type="molecule type" value="Genomic_DNA"/>
</dbReference>